<reference evidence="2 3" key="1">
    <citation type="submission" date="2015-07" db="EMBL/GenBank/DDBJ databases">
        <authorList>
            <person name="Cajimat M.N.B."/>
            <person name="Milazzo M.L."/>
            <person name="Fulhorst C.F."/>
        </authorList>
    </citation>
    <scope>NUCLEOTIDE SEQUENCE [LARGE SCALE GENOMIC DNA]</scope>
    <source>
        <strain evidence="2">Single colony</strain>
    </source>
</reference>
<organism evidence="2 3">
    <name type="scientific">Rhodotorula toruloides</name>
    <name type="common">Yeast</name>
    <name type="synonym">Rhodosporidium toruloides</name>
    <dbReference type="NCBI Taxonomy" id="5286"/>
    <lineage>
        <taxon>Eukaryota</taxon>
        <taxon>Fungi</taxon>
        <taxon>Dikarya</taxon>
        <taxon>Basidiomycota</taxon>
        <taxon>Pucciniomycotina</taxon>
        <taxon>Microbotryomycetes</taxon>
        <taxon>Sporidiobolales</taxon>
        <taxon>Sporidiobolaceae</taxon>
        <taxon>Rhodotorula</taxon>
    </lineage>
</organism>
<sequence>MSDDDQPDQPVFKEARSTSPPSRRSSSSSTSQTLESAPPPSTSAQSTSVCLRQKQFTAHQRSRRRSGRRMGRRTRGCRRGCSRQSTSRRCSQDSCSTSPDSRRSCPLPAYRSSSAVVHLRIKPVNPSPGDVQGQNLARFCPCTQSDRRRGDLHRHIQGDRDEERGSLFFPRPQQDEADPPPSETPLMERGGRVEQGYR</sequence>
<dbReference type="EMBL" id="CWKI01000001">
    <property type="protein sequence ID" value="CTR04459.1"/>
    <property type="molecule type" value="Genomic_DNA"/>
</dbReference>
<dbReference type="Proteomes" id="UP000199069">
    <property type="component" value="Unassembled WGS sequence"/>
</dbReference>
<protein>
    <submittedName>
        <fullName evidence="2">BY PROTMAP: gi|472583595|gb|EMS21228.1| voltage-gated chloride channel [Rhodosporidium toruloides NP11]</fullName>
    </submittedName>
</protein>
<evidence type="ECO:0000313" key="3">
    <source>
        <dbReference type="Proteomes" id="UP000199069"/>
    </source>
</evidence>
<feature type="compositionally biased region" description="Low complexity" evidence="1">
    <location>
        <begin position="17"/>
        <end position="31"/>
    </location>
</feature>
<gene>
    <name evidence="2" type="primary">FGENESH: predicted gene_1.320</name>
    <name evidence="2" type="ORF">BN2166_0003200</name>
</gene>
<evidence type="ECO:0000313" key="2">
    <source>
        <dbReference type="EMBL" id="CTR04459.1"/>
    </source>
</evidence>
<evidence type="ECO:0000256" key="1">
    <source>
        <dbReference type="SAM" id="MobiDB-lite"/>
    </source>
</evidence>
<feature type="region of interest" description="Disordered" evidence="1">
    <location>
        <begin position="1"/>
        <end position="111"/>
    </location>
</feature>
<name>A0A0K3C4D4_RHOTO</name>
<proteinExistence type="predicted"/>
<feature type="compositionally biased region" description="Basic and acidic residues" evidence="1">
    <location>
        <begin position="147"/>
        <end position="165"/>
    </location>
</feature>
<accession>A0A0K3C4D4</accession>
<feature type="compositionally biased region" description="Basic and acidic residues" evidence="1">
    <location>
        <begin position="189"/>
        <end position="198"/>
    </location>
</feature>
<feature type="region of interest" description="Disordered" evidence="1">
    <location>
        <begin position="147"/>
        <end position="198"/>
    </location>
</feature>
<dbReference type="AlphaFoldDB" id="A0A0K3C4D4"/>
<keyword evidence="3" id="KW-1185">Reference proteome</keyword>
<feature type="compositionally biased region" description="Low complexity" evidence="1">
    <location>
        <begin position="82"/>
        <end position="98"/>
    </location>
</feature>
<feature type="compositionally biased region" description="Basic residues" evidence="1">
    <location>
        <begin position="60"/>
        <end position="81"/>
    </location>
</feature>